<dbReference type="Pfam" id="PF08729">
    <property type="entry name" value="HUN"/>
    <property type="match status" value="1"/>
</dbReference>
<dbReference type="AlphaFoldDB" id="A0A7G3ZNA9"/>
<evidence type="ECO:0000259" key="2">
    <source>
        <dbReference type="Pfam" id="PF08729"/>
    </source>
</evidence>
<feature type="compositionally biased region" description="Polar residues" evidence="1">
    <location>
        <begin position="22"/>
        <end position="41"/>
    </location>
</feature>
<feature type="compositionally biased region" description="Basic and acidic residues" evidence="1">
    <location>
        <begin position="170"/>
        <end position="193"/>
    </location>
</feature>
<dbReference type="InterPro" id="IPR014840">
    <property type="entry name" value="HRD"/>
</dbReference>
<evidence type="ECO:0000313" key="3">
    <source>
        <dbReference type="EMBL" id="QLL34995.1"/>
    </source>
</evidence>
<protein>
    <recommendedName>
        <fullName evidence="2">Hpc2-related domain-containing protein</fullName>
    </recommendedName>
</protein>
<feature type="region of interest" description="Disordered" evidence="1">
    <location>
        <begin position="311"/>
        <end position="362"/>
    </location>
</feature>
<feature type="compositionally biased region" description="Polar residues" evidence="1">
    <location>
        <begin position="112"/>
        <end position="126"/>
    </location>
</feature>
<feature type="compositionally biased region" description="Polar residues" evidence="1">
    <location>
        <begin position="1"/>
        <end position="11"/>
    </location>
</feature>
<dbReference type="RefSeq" id="XP_037141669.1">
    <property type="nucleotide sequence ID" value="XM_037285773.1"/>
</dbReference>
<sequence length="422" mass="45198">MEQLRISSLLSPSIEPERDLSASKSQNVPQSPTQQARQGSNPPKVILPTQKAGGNALAKNDSPDAPGVLVARISSPVNLSGEKASGQTKKPAVAATSSAGGKVAEKEKKVSLTATVPSKPKANTRTAGEGRKVSKTVKKDATAPATSKSGSEKSTASKGQSENENGGKQNSEKTTAKKEGKKTASKVSDKKEGGVPSKAGDTKKKAAVKKEQSSSTKGKTPKKLVAAPAIKSPSLLDLFERGKVTKEIQDPTIVLDVPLYSSKTNEYLDENGQVSFNFYKLVHDKFHATQSESNITDVKVAKRNLLTQLNTTNTVGNAEDEEGEDLVEVDDEGDDDEEDEGDEEKIMASPKKKSHPNKGKSLIGKYDIEDPFIDDSELLWEEQRAATKDGFFVYFGPLIEKGHYGSLERTDGTMKRGGVKNK</sequence>
<gene>
    <name evidence="3" type="ORF">HG536_0H03710</name>
</gene>
<dbReference type="Proteomes" id="UP000515788">
    <property type="component" value="Chromosome 8"/>
</dbReference>
<evidence type="ECO:0000313" key="4">
    <source>
        <dbReference type="Proteomes" id="UP000515788"/>
    </source>
</evidence>
<keyword evidence="4" id="KW-1185">Reference proteome</keyword>
<feature type="region of interest" description="Disordered" evidence="1">
    <location>
        <begin position="1"/>
        <end position="226"/>
    </location>
</feature>
<dbReference type="KEGG" id="tgb:HG536_0H03710"/>
<name>A0A7G3ZNA9_9SACH</name>
<proteinExistence type="predicted"/>
<dbReference type="OrthoDB" id="5576775at2759"/>
<accession>A0A7G3ZNA9</accession>
<feature type="compositionally biased region" description="Acidic residues" evidence="1">
    <location>
        <begin position="318"/>
        <end position="343"/>
    </location>
</feature>
<feature type="compositionally biased region" description="Basic and acidic residues" evidence="1">
    <location>
        <begin position="200"/>
        <end position="212"/>
    </location>
</feature>
<feature type="compositionally biased region" description="Polar residues" evidence="1">
    <location>
        <begin position="144"/>
        <end position="169"/>
    </location>
</feature>
<dbReference type="EMBL" id="CP059253">
    <property type="protein sequence ID" value="QLL34995.1"/>
    <property type="molecule type" value="Genomic_DNA"/>
</dbReference>
<feature type="compositionally biased region" description="Basic and acidic residues" evidence="1">
    <location>
        <begin position="128"/>
        <end position="141"/>
    </location>
</feature>
<feature type="domain" description="Hpc2-related" evidence="2">
    <location>
        <begin position="356"/>
        <end position="397"/>
    </location>
</feature>
<reference evidence="3 4" key="1">
    <citation type="submission" date="2020-06" db="EMBL/GenBank/DDBJ databases">
        <title>The yeast mating-type switching endonuclease HO is a domesticated member of an unorthodox homing genetic element family.</title>
        <authorList>
            <person name="Coughlan A.Y."/>
            <person name="Lombardi L."/>
            <person name="Braun-Galleani S."/>
            <person name="Martos A.R."/>
            <person name="Galeote V."/>
            <person name="Bigey F."/>
            <person name="Dequin S."/>
            <person name="Byrne K.P."/>
            <person name="Wolfe K.H."/>
        </authorList>
    </citation>
    <scope>NUCLEOTIDE SEQUENCE [LARGE SCALE GENOMIC DNA]</scope>
    <source>
        <strain evidence="3 4">CBS764</strain>
    </source>
</reference>
<evidence type="ECO:0000256" key="1">
    <source>
        <dbReference type="SAM" id="MobiDB-lite"/>
    </source>
</evidence>
<organism evidence="3 4">
    <name type="scientific">Torulaspora globosa</name>
    <dbReference type="NCBI Taxonomy" id="48254"/>
    <lineage>
        <taxon>Eukaryota</taxon>
        <taxon>Fungi</taxon>
        <taxon>Dikarya</taxon>
        <taxon>Ascomycota</taxon>
        <taxon>Saccharomycotina</taxon>
        <taxon>Saccharomycetes</taxon>
        <taxon>Saccharomycetales</taxon>
        <taxon>Saccharomycetaceae</taxon>
        <taxon>Torulaspora</taxon>
    </lineage>
</organism>
<dbReference type="GeneID" id="59328261"/>